<organism evidence="2 3">
    <name type="scientific">Priestia iocasae</name>
    <dbReference type="NCBI Taxonomy" id="2291674"/>
    <lineage>
        <taxon>Bacteria</taxon>
        <taxon>Bacillati</taxon>
        <taxon>Bacillota</taxon>
        <taxon>Bacilli</taxon>
        <taxon>Bacillales</taxon>
        <taxon>Bacillaceae</taxon>
        <taxon>Priestia</taxon>
    </lineage>
</organism>
<evidence type="ECO:0000313" key="3">
    <source>
        <dbReference type="Proteomes" id="UP000809829"/>
    </source>
</evidence>
<dbReference type="RefSeq" id="WP_205186515.1">
    <property type="nucleotide sequence ID" value="NZ_JAFBFC010000003.1"/>
</dbReference>
<evidence type="ECO:0000256" key="1">
    <source>
        <dbReference type="SAM" id="Phobius"/>
    </source>
</evidence>
<gene>
    <name evidence="2" type="ORF">JOC83_001890</name>
</gene>
<dbReference type="Proteomes" id="UP000809829">
    <property type="component" value="Unassembled WGS sequence"/>
</dbReference>
<keyword evidence="1" id="KW-1133">Transmembrane helix</keyword>
<comment type="caution">
    <text evidence="2">The sequence shown here is derived from an EMBL/GenBank/DDBJ whole genome shotgun (WGS) entry which is preliminary data.</text>
</comment>
<keyword evidence="3" id="KW-1185">Reference proteome</keyword>
<dbReference type="EMBL" id="JAFBFC010000003">
    <property type="protein sequence ID" value="MBM7703043.1"/>
    <property type="molecule type" value="Genomic_DNA"/>
</dbReference>
<proteinExistence type="predicted"/>
<accession>A0ABS2QUT6</accession>
<keyword evidence="1" id="KW-0472">Membrane</keyword>
<feature type="transmembrane region" description="Helical" evidence="1">
    <location>
        <begin position="37"/>
        <end position="56"/>
    </location>
</feature>
<sequence>MHREEPKEVIDYRMFGILLMVGSLIWGGLAYAGSENWIFYTILFVLCYVVGVGSLFKHMNEKKARSKN</sequence>
<reference evidence="2 3" key="1">
    <citation type="submission" date="2021-01" db="EMBL/GenBank/DDBJ databases">
        <title>Genomic Encyclopedia of Type Strains, Phase IV (KMG-IV): sequencing the most valuable type-strain genomes for metagenomic binning, comparative biology and taxonomic classification.</title>
        <authorList>
            <person name="Goeker M."/>
        </authorList>
    </citation>
    <scope>NUCLEOTIDE SEQUENCE [LARGE SCALE GENOMIC DNA]</scope>
    <source>
        <strain evidence="2 3">DSM 104297</strain>
    </source>
</reference>
<feature type="transmembrane region" description="Helical" evidence="1">
    <location>
        <begin position="12"/>
        <end position="31"/>
    </location>
</feature>
<name>A0ABS2QUT6_9BACI</name>
<protein>
    <submittedName>
        <fullName evidence="2">Uncharacterized protein</fullName>
    </submittedName>
</protein>
<evidence type="ECO:0000313" key="2">
    <source>
        <dbReference type="EMBL" id="MBM7703043.1"/>
    </source>
</evidence>
<keyword evidence="1" id="KW-0812">Transmembrane</keyword>